<evidence type="ECO:0000256" key="1">
    <source>
        <dbReference type="SAM" id="MobiDB-lite"/>
    </source>
</evidence>
<sequence length="107" mass="11759">MNTNTHHNNIGSVPIFTPSQPCRPKDSVRLNQLGINLMSKFSCVGQNSNTHPGPEQTQPEDFLPIAARNTQELQSAASNAFTPQANDDFCSSEDESDSDYNPFEYPG</sequence>
<protein>
    <submittedName>
        <fullName evidence="2">Uncharacterized protein</fullName>
    </submittedName>
</protein>
<proteinExistence type="predicted"/>
<evidence type="ECO:0000313" key="2">
    <source>
        <dbReference type="EMBL" id="PNX89497.1"/>
    </source>
</evidence>
<dbReference type="EMBL" id="ASHM01060004">
    <property type="protein sequence ID" value="PNX89497.1"/>
    <property type="molecule type" value="Genomic_DNA"/>
</dbReference>
<dbReference type="Proteomes" id="UP000236291">
    <property type="component" value="Unassembled WGS sequence"/>
</dbReference>
<feature type="compositionally biased region" description="Polar residues" evidence="1">
    <location>
        <begin position="1"/>
        <end position="11"/>
    </location>
</feature>
<gene>
    <name evidence="2" type="ORF">L195_g045617</name>
</gene>
<reference evidence="2 3" key="1">
    <citation type="journal article" date="2014" name="Am. J. Bot.">
        <title>Genome assembly and annotation for red clover (Trifolium pratense; Fabaceae).</title>
        <authorList>
            <person name="Istvanek J."/>
            <person name="Jaros M."/>
            <person name="Krenek A."/>
            <person name="Repkova J."/>
        </authorList>
    </citation>
    <scope>NUCLEOTIDE SEQUENCE [LARGE SCALE GENOMIC DNA]</scope>
    <source>
        <strain evidence="3">cv. Tatra</strain>
        <tissue evidence="2">Young leaves</tissue>
    </source>
</reference>
<feature type="region of interest" description="Disordered" evidence="1">
    <location>
        <begin position="74"/>
        <end position="107"/>
    </location>
</feature>
<reference evidence="2 3" key="2">
    <citation type="journal article" date="2017" name="Front. Plant Sci.">
        <title>Gene Classification and Mining of Molecular Markers Useful in Red Clover (Trifolium pratense) Breeding.</title>
        <authorList>
            <person name="Istvanek J."/>
            <person name="Dluhosova J."/>
            <person name="Dluhos P."/>
            <person name="Patkova L."/>
            <person name="Nedelnik J."/>
            <person name="Repkova J."/>
        </authorList>
    </citation>
    <scope>NUCLEOTIDE SEQUENCE [LARGE SCALE GENOMIC DNA]</scope>
    <source>
        <strain evidence="3">cv. Tatra</strain>
        <tissue evidence="2">Young leaves</tissue>
    </source>
</reference>
<name>A0A2K3MFD5_TRIPR</name>
<evidence type="ECO:0000313" key="3">
    <source>
        <dbReference type="Proteomes" id="UP000236291"/>
    </source>
</evidence>
<organism evidence="2 3">
    <name type="scientific">Trifolium pratense</name>
    <name type="common">Red clover</name>
    <dbReference type="NCBI Taxonomy" id="57577"/>
    <lineage>
        <taxon>Eukaryota</taxon>
        <taxon>Viridiplantae</taxon>
        <taxon>Streptophyta</taxon>
        <taxon>Embryophyta</taxon>
        <taxon>Tracheophyta</taxon>
        <taxon>Spermatophyta</taxon>
        <taxon>Magnoliopsida</taxon>
        <taxon>eudicotyledons</taxon>
        <taxon>Gunneridae</taxon>
        <taxon>Pentapetalae</taxon>
        <taxon>rosids</taxon>
        <taxon>fabids</taxon>
        <taxon>Fabales</taxon>
        <taxon>Fabaceae</taxon>
        <taxon>Papilionoideae</taxon>
        <taxon>50 kb inversion clade</taxon>
        <taxon>NPAAA clade</taxon>
        <taxon>Hologalegina</taxon>
        <taxon>IRL clade</taxon>
        <taxon>Trifolieae</taxon>
        <taxon>Trifolium</taxon>
    </lineage>
</organism>
<comment type="caution">
    <text evidence="2">The sequence shown here is derived from an EMBL/GenBank/DDBJ whole genome shotgun (WGS) entry which is preliminary data.</text>
</comment>
<feature type="region of interest" description="Disordered" evidence="1">
    <location>
        <begin position="1"/>
        <end position="23"/>
    </location>
</feature>
<accession>A0A2K3MFD5</accession>
<feature type="compositionally biased region" description="Polar residues" evidence="1">
    <location>
        <begin position="74"/>
        <end position="85"/>
    </location>
</feature>
<dbReference type="AlphaFoldDB" id="A0A2K3MFD5"/>